<sequence>MATYVILIKEYDDAEKVIYKFGPTEERMGRIEFDNVVEEFRELEQVPNTKNDHTFMRAVSAIARCYKEGKGFPDRTFFAS</sequence>
<proteinExistence type="predicted"/>
<accession>A0ABT4GNK5</accession>
<evidence type="ECO:0000313" key="1">
    <source>
        <dbReference type="EMBL" id="MCY9697805.1"/>
    </source>
</evidence>
<gene>
    <name evidence="1" type="ORF">M5X19_33855</name>
</gene>
<name>A0ABT4GNK5_9BACL</name>
<dbReference type="EMBL" id="JAMDMX010000167">
    <property type="protein sequence ID" value="MCY9697805.1"/>
    <property type="molecule type" value="Genomic_DNA"/>
</dbReference>
<protein>
    <submittedName>
        <fullName evidence="1">Uncharacterized protein</fullName>
    </submittedName>
</protein>
<dbReference type="RefSeq" id="WP_268618386.1">
    <property type="nucleotide sequence ID" value="NZ_JAMDMX010000167.1"/>
</dbReference>
<evidence type="ECO:0000313" key="2">
    <source>
        <dbReference type="Proteomes" id="UP001527099"/>
    </source>
</evidence>
<comment type="caution">
    <text evidence="1">The sequence shown here is derived from an EMBL/GenBank/DDBJ whole genome shotgun (WGS) entry which is preliminary data.</text>
</comment>
<keyword evidence="2" id="KW-1185">Reference proteome</keyword>
<organism evidence="1 2">
    <name type="scientific">Paenibacillus alginolyticus</name>
    <dbReference type="NCBI Taxonomy" id="59839"/>
    <lineage>
        <taxon>Bacteria</taxon>
        <taxon>Bacillati</taxon>
        <taxon>Bacillota</taxon>
        <taxon>Bacilli</taxon>
        <taxon>Bacillales</taxon>
        <taxon>Paenibacillaceae</taxon>
        <taxon>Paenibacillus</taxon>
    </lineage>
</organism>
<reference evidence="1 2" key="1">
    <citation type="submission" date="2022-05" db="EMBL/GenBank/DDBJ databases">
        <title>Genome Sequencing of Bee-Associated Microbes.</title>
        <authorList>
            <person name="Dunlap C."/>
        </authorList>
    </citation>
    <scope>NUCLEOTIDE SEQUENCE [LARGE SCALE GENOMIC DNA]</scope>
    <source>
        <strain evidence="1 2">NRRL B-14421</strain>
    </source>
</reference>
<dbReference type="Proteomes" id="UP001527099">
    <property type="component" value="Unassembled WGS sequence"/>
</dbReference>